<feature type="non-terminal residue" evidence="1">
    <location>
        <position position="106"/>
    </location>
</feature>
<name>A0A0B2VWN5_TOXCA</name>
<feature type="non-terminal residue" evidence="1">
    <location>
        <position position="1"/>
    </location>
</feature>
<dbReference type="EMBL" id="JPKZ01000317">
    <property type="protein sequence ID" value="KHN87961.1"/>
    <property type="molecule type" value="Genomic_DNA"/>
</dbReference>
<accession>A0A0B2VWN5</accession>
<comment type="caution">
    <text evidence="1">The sequence shown here is derived from an EMBL/GenBank/DDBJ whole genome shotgun (WGS) entry which is preliminary data.</text>
</comment>
<dbReference type="AlphaFoldDB" id="A0A0B2VWN5"/>
<evidence type="ECO:0000313" key="2">
    <source>
        <dbReference type="Proteomes" id="UP000031036"/>
    </source>
</evidence>
<protein>
    <submittedName>
        <fullName evidence="1">Uncharacterized protein</fullName>
    </submittedName>
</protein>
<gene>
    <name evidence="1" type="ORF">Tcan_01302</name>
</gene>
<evidence type="ECO:0000313" key="1">
    <source>
        <dbReference type="EMBL" id="KHN87961.1"/>
    </source>
</evidence>
<organism evidence="1 2">
    <name type="scientific">Toxocara canis</name>
    <name type="common">Canine roundworm</name>
    <dbReference type="NCBI Taxonomy" id="6265"/>
    <lineage>
        <taxon>Eukaryota</taxon>
        <taxon>Metazoa</taxon>
        <taxon>Ecdysozoa</taxon>
        <taxon>Nematoda</taxon>
        <taxon>Chromadorea</taxon>
        <taxon>Rhabditida</taxon>
        <taxon>Spirurina</taxon>
        <taxon>Ascaridomorpha</taxon>
        <taxon>Ascaridoidea</taxon>
        <taxon>Toxocaridae</taxon>
        <taxon>Toxocara</taxon>
    </lineage>
</organism>
<proteinExistence type="predicted"/>
<dbReference type="Proteomes" id="UP000031036">
    <property type="component" value="Unassembled WGS sequence"/>
</dbReference>
<reference evidence="1 2" key="1">
    <citation type="submission" date="2014-11" db="EMBL/GenBank/DDBJ databases">
        <title>Genetic blueprint of the zoonotic pathogen Toxocara canis.</title>
        <authorList>
            <person name="Zhu X.-Q."/>
            <person name="Korhonen P.K."/>
            <person name="Cai H."/>
            <person name="Young N.D."/>
            <person name="Nejsum P."/>
            <person name="von Samson-Himmelstjerna G."/>
            <person name="Boag P.R."/>
            <person name="Tan P."/>
            <person name="Li Q."/>
            <person name="Min J."/>
            <person name="Yang Y."/>
            <person name="Wang X."/>
            <person name="Fang X."/>
            <person name="Hall R.S."/>
            <person name="Hofmann A."/>
            <person name="Sternberg P.W."/>
            <person name="Jex A.R."/>
            <person name="Gasser R.B."/>
        </authorList>
    </citation>
    <scope>NUCLEOTIDE SEQUENCE [LARGE SCALE GENOMIC DNA]</scope>
    <source>
        <strain evidence="1">PN_DK_2014</strain>
    </source>
</reference>
<sequence>KCVTATETILWDPSELADQCPYRTTGNVTAQLSERFATTCSMQAVFVRVNVRRAEVMKKGVIIEFSLEEQPSRDESNRVLSGTMLFVGQLPEQINNKSDASVNARL</sequence>
<keyword evidence="2" id="KW-1185">Reference proteome</keyword>